<reference evidence="2" key="1">
    <citation type="submission" date="2021-03" db="EMBL/GenBank/DDBJ databases">
        <authorList>
            <person name="Li Z."/>
            <person name="Yang C."/>
        </authorList>
    </citation>
    <scope>NUCLEOTIDE SEQUENCE</scope>
    <source>
        <strain evidence="2">Dzin_1.0</strain>
        <tissue evidence="2">Leaf</tissue>
    </source>
</reference>
<evidence type="ECO:0000313" key="2">
    <source>
        <dbReference type="EMBL" id="KAJ0974412.1"/>
    </source>
</evidence>
<feature type="region of interest" description="Disordered" evidence="1">
    <location>
        <begin position="1"/>
        <end position="31"/>
    </location>
</feature>
<reference evidence="2" key="2">
    <citation type="journal article" date="2022" name="Hortic Res">
        <title>The genome of Dioscorea zingiberensis sheds light on the biosynthesis, origin and evolution of the medicinally important diosgenin saponins.</title>
        <authorList>
            <person name="Li Y."/>
            <person name="Tan C."/>
            <person name="Li Z."/>
            <person name="Guo J."/>
            <person name="Li S."/>
            <person name="Chen X."/>
            <person name="Wang C."/>
            <person name="Dai X."/>
            <person name="Yang H."/>
            <person name="Song W."/>
            <person name="Hou L."/>
            <person name="Xu J."/>
            <person name="Tong Z."/>
            <person name="Xu A."/>
            <person name="Yuan X."/>
            <person name="Wang W."/>
            <person name="Yang Q."/>
            <person name="Chen L."/>
            <person name="Sun Z."/>
            <person name="Wang K."/>
            <person name="Pan B."/>
            <person name="Chen J."/>
            <person name="Bao Y."/>
            <person name="Liu F."/>
            <person name="Qi X."/>
            <person name="Gang D.R."/>
            <person name="Wen J."/>
            <person name="Li J."/>
        </authorList>
    </citation>
    <scope>NUCLEOTIDE SEQUENCE</scope>
    <source>
        <strain evidence="2">Dzin_1.0</strain>
    </source>
</reference>
<proteinExistence type="predicted"/>
<keyword evidence="3" id="KW-1185">Reference proteome</keyword>
<sequence length="171" mass="19215">MKLLGSHNIRKKGGECSTSRTTSPSKLEEMEFSKNCLLSADVDEEEDNSENPKVSSVMLVNQGKQSNSCPKDVTKHIQARSLEEDGNGYDSWHDNGSACSFEFHKGERTLQNPVIGPFFRHLPSKWNDAEKWLGDIPEEDQKVLAAFLFEKAGPQPTLVDLIIKRIKEKIP</sequence>
<organism evidence="2 3">
    <name type="scientific">Dioscorea zingiberensis</name>
    <dbReference type="NCBI Taxonomy" id="325984"/>
    <lineage>
        <taxon>Eukaryota</taxon>
        <taxon>Viridiplantae</taxon>
        <taxon>Streptophyta</taxon>
        <taxon>Embryophyta</taxon>
        <taxon>Tracheophyta</taxon>
        <taxon>Spermatophyta</taxon>
        <taxon>Magnoliopsida</taxon>
        <taxon>Liliopsida</taxon>
        <taxon>Dioscoreales</taxon>
        <taxon>Dioscoreaceae</taxon>
        <taxon>Dioscorea</taxon>
    </lineage>
</organism>
<evidence type="ECO:0000313" key="3">
    <source>
        <dbReference type="Proteomes" id="UP001085076"/>
    </source>
</evidence>
<comment type="caution">
    <text evidence="2">The sequence shown here is derived from an EMBL/GenBank/DDBJ whole genome shotgun (WGS) entry which is preliminary data.</text>
</comment>
<evidence type="ECO:0000256" key="1">
    <source>
        <dbReference type="SAM" id="MobiDB-lite"/>
    </source>
</evidence>
<protein>
    <submittedName>
        <fullName evidence="2">Uncharacterized protein</fullName>
    </submittedName>
</protein>
<dbReference type="OrthoDB" id="1900877at2759"/>
<dbReference type="AlphaFoldDB" id="A0A9D5CKX4"/>
<name>A0A9D5CKX4_9LILI</name>
<dbReference type="EMBL" id="JAGGNH010000004">
    <property type="protein sequence ID" value="KAJ0974412.1"/>
    <property type="molecule type" value="Genomic_DNA"/>
</dbReference>
<accession>A0A9D5CKX4</accession>
<gene>
    <name evidence="2" type="ORF">J5N97_016377</name>
</gene>
<dbReference type="Proteomes" id="UP001085076">
    <property type="component" value="Miscellaneous, Linkage group lg04"/>
</dbReference>
<feature type="compositionally biased region" description="Polar residues" evidence="1">
    <location>
        <begin position="16"/>
        <end position="25"/>
    </location>
</feature>